<proteinExistence type="predicted"/>
<name>A0A849AH10_9MICO</name>
<dbReference type="PROSITE" id="PS50043">
    <property type="entry name" value="HTH_LUXR_2"/>
    <property type="match status" value="1"/>
</dbReference>
<reference evidence="3 4" key="1">
    <citation type="submission" date="2020-05" db="EMBL/GenBank/DDBJ databases">
        <title>Flexivirga sp. ID2601S isolated from air conditioner.</title>
        <authorList>
            <person name="Kim D.H."/>
        </authorList>
    </citation>
    <scope>NUCLEOTIDE SEQUENCE [LARGE SCALE GENOMIC DNA]</scope>
    <source>
        <strain evidence="3 4">ID2601S</strain>
    </source>
</reference>
<dbReference type="AlphaFoldDB" id="A0A849AH10"/>
<evidence type="ECO:0000259" key="2">
    <source>
        <dbReference type="PROSITE" id="PS50043"/>
    </source>
</evidence>
<dbReference type="SUPFAM" id="SSF46894">
    <property type="entry name" value="C-terminal effector domain of the bipartite response regulators"/>
    <property type="match status" value="1"/>
</dbReference>
<dbReference type="InterPro" id="IPR000792">
    <property type="entry name" value="Tscrpt_reg_LuxR_C"/>
</dbReference>
<dbReference type="PANTHER" id="PTHR43214">
    <property type="entry name" value="TWO-COMPONENT RESPONSE REGULATOR"/>
    <property type="match status" value="1"/>
</dbReference>
<organism evidence="3 4">
    <name type="scientific">Flexivirga aerilata</name>
    <dbReference type="NCBI Taxonomy" id="1656889"/>
    <lineage>
        <taxon>Bacteria</taxon>
        <taxon>Bacillati</taxon>
        <taxon>Actinomycetota</taxon>
        <taxon>Actinomycetes</taxon>
        <taxon>Micrococcales</taxon>
        <taxon>Dermacoccaceae</taxon>
        <taxon>Flexivirga</taxon>
    </lineage>
</organism>
<dbReference type="InterPro" id="IPR039420">
    <property type="entry name" value="WalR-like"/>
</dbReference>
<dbReference type="Pfam" id="PF00196">
    <property type="entry name" value="GerE"/>
    <property type="match status" value="1"/>
</dbReference>
<evidence type="ECO:0000313" key="3">
    <source>
        <dbReference type="EMBL" id="NNG38561.1"/>
    </source>
</evidence>
<dbReference type="PRINTS" id="PR00038">
    <property type="entry name" value="HTHLUXR"/>
</dbReference>
<dbReference type="SMART" id="SM00421">
    <property type="entry name" value="HTH_LUXR"/>
    <property type="match status" value="1"/>
</dbReference>
<comment type="caution">
    <text evidence="3">The sequence shown here is derived from an EMBL/GenBank/DDBJ whole genome shotgun (WGS) entry which is preliminary data.</text>
</comment>
<dbReference type="InterPro" id="IPR011006">
    <property type="entry name" value="CheY-like_superfamily"/>
</dbReference>
<evidence type="ECO:0000256" key="1">
    <source>
        <dbReference type="ARBA" id="ARBA00023125"/>
    </source>
</evidence>
<dbReference type="Gene3D" id="3.40.50.2300">
    <property type="match status" value="1"/>
</dbReference>
<accession>A0A849AH10</accession>
<feature type="domain" description="HTH luxR-type" evidence="2">
    <location>
        <begin position="152"/>
        <end position="210"/>
    </location>
</feature>
<dbReference type="PANTHER" id="PTHR43214:SF37">
    <property type="entry name" value="TRANSCRIPTIONAL REGULATORY PROTEIN YDFI"/>
    <property type="match status" value="1"/>
</dbReference>
<protein>
    <submittedName>
        <fullName evidence="3">Response regulator transcription factor</fullName>
    </submittedName>
</protein>
<dbReference type="EMBL" id="JABENB010000001">
    <property type="protein sequence ID" value="NNG38561.1"/>
    <property type="molecule type" value="Genomic_DNA"/>
</dbReference>
<keyword evidence="4" id="KW-1185">Reference proteome</keyword>
<dbReference type="InterPro" id="IPR016032">
    <property type="entry name" value="Sig_transdc_resp-reg_C-effctor"/>
</dbReference>
<dbReference type="CDD" id="cd06170">
    <property type="entry name" value="LuxR_C_like"/>
    <property type="match status" value="1"/>
</dbReference>
<keyword evidence="1" id="KW-0238">DNA-binding</keyword>
<evidence type="ECO:0000313" key="4">
    <source>
        <dbReference type="Proteomes" id="UP000557772"/>
    </source>
</evidence>
<dbReference type="Proteomes" id="UP000557772">
    <property type="component" value="Unassembled WGS sequence"/>
</dbReference>
<gene>
    <name evidence="3" type="ORF">HJ588_04625</name>
</gene>
<sequence>MQRPVRVALRNDYELVVVGLAALLQPHADRVEVIEAMATVDGDASVDITLYDTFSQTQVDGSDVDELLADPACGKAVIYTWNTDPRLIDIAVQKGVHGYLPKSLSGKLLADALVDVARGQVVVMTNNPRVPLASEQDEMEQYGSWPGQAYGLTAREAEVIALITQGLRNQEIADQAAISINSVKTHIRAAYRKMGVSSRSQAVLWGVEHGMLPDAVRLSKPALQRR</sequence>
<dbReference type="GO" id="GO:0003677">
    <property type="term" value="F:DNA binding"/>
    <property type="evidence" value="ECO:0007669"/>
    <property type="project" value="UniProtKB-KW"/>
</dbReference>
<dbReference type="SUPFAM" id="SSF52172">
    <property type="entry name" value="CheY-like"/>
    <property type="match status" value="1"/>
</dbReference>
<dbReference type="GO" id="GO:0006355">
    <property type="term" value="P:regulation of DNA-templated transcription"/>
    <property type="evidence" value="ECO:0007669"/>
    <property type="project" value="InterPro"/>
</dbReference>